<sequence length="96" mass="11120">MLFHVEMTVKIPHDSDVNFVNELKAKEKAMSQDLQRSGKWVDIWRIVGKYSNISIFNVESPAELHDILSNLPLFPFMEIEVKSLCKHYSSIKEGQL</sequence>
<keyword evidence="12" id="KW-1185">Reference proteome</keyword>
<dbReference type="PIRSF" id="PIRSF001486">
    <property type="entry name" value="CatC"/>
    <property type="match status" value="1"/>
</dbReference>
<organism evidence="11 12">
    <name type="scientific">Flavobacterium sinopsychrotolerans</name>
    <dbReference type="NCBI Taxonomy" id="604089"/>
    <lineage>
        <taxon>Bacteria</taxon>
        <taxon>Pseudomonadati</taxon>
        <taxon>Bacteroidota</taxon>
        <taxon>Flavobacteriia</taxon>
        <taxon>Flavobacteriales</taxon>
        <taxon>Flavobacteriaceae</taxon>
        <taxon>Flavobacterium</taxon>
    </lineage>
</organism>
<proteinExistence type="inferred from homology"/>
<dbReference type="Pfam" id="PF02426">
    <property type="entry name" value="MIase"/>
    <property type="match status" value="1"/>
</dbReference>
<dbReference type="InterPro" id="IPR011008">
    <property type="entry name" value="Dimeric_a/b-barrel"/>
</dbReference>
<keyword evidence="7 9" id="KW-0413">Isomerase</keyword>
<dbReference type="GO" id="GO:0016159">
    <property type="term" value="F:muconolactone delta-isomerase activity"/>
    <property type="evidence" value="ECO:0007669"/>
    <property type="project" value="UniProtKB-UniRule"/>
</dbReference>
<feature type="domain" description="Muconolactone isomerase" evidence="10">
    <location>
        <begin position="1"/>
        <end position="89"/>
    </location>
</feature>
<dbReference type="EC" id="5.3.3.4" evidence="5 8"/>
<evidence type="ECO:0000256" key="3">
    <source>
        <dbReference type="ARBA" id="ARBA00010882"/>
    </source>
</evidence>
<dbReference type="STRING" id="604089.SAMN04487942_1541"/>
<evidence type="ECO:0000256" key="9">
    <source>
        <dbReference type="PIRNR" id="PIRNR001486"/>
    </source>
</evidence>
<evidence type="ECO:0000256" key="4">
    <source>
        <dbReference type="ARBA" id="ARBA00011365"/>
    </source>
</evidence>
<dbReference type="EMBL" id="FODN01000002">
    <property type="protein sequence ID" value="SEO00664.1"/>
    <property type="molecule type" value="Genomic_DNA"/>
</dbReference>
<dbReference type="OrthoDB" id="2889526at2"/>
<dbReference type="UniPathway" id="UPA00157">
    <property type="reaction ID" value="UER00260"/>
</dbReference>
<dbReference type="AlphaFoldDB" id="A0A1H8L681"/>
<dbReference type="GO" id="GO:0042952">
    <property type="term" value="P:beta-ketoadipate pathway"/>
    <property type="evidence" value="ECO:0007669"/>
    <property type="project" value="UniProtKB-UniRule"/>
</dbReference>
<dbReference type="SUPFAM" id="SSF54909">
    <property type="entry name" value="Dimeric alpha+beta barrel"/>
    <property type="match status" value="1"/>
</dbReference>
<evidence type="ECO:0000256" key="1">
    <source>
        <dbReference type="ARBA" id="ARBA00001739"/>
    </source>
</evidence>
<dbReference type="NCBIfam" id="TIGR03221">
    <property type="entry name" value="muco_delta"/>
    <property type="match status" value="1"/>
</dbReference>
<reference evidence="12" key="1">
    <citation type="submission" date="2016-10" db="EMBL/GenBank/DDBJ databases">
        <authorList>
            <person name="Varghese N."/>
            <person name="Submissions S."/>
        </authorList>
    </citation>
    <scope>NUCLEOTIDE SEQUENCE [LARGE SCALE GENOMIC DNA]</scope>
    <source>
        <strain evidence="12">CGMCC 1.8704</strain>
    </source>
</reference>
<dbReference type="RefSeq" id="WP_091168603.1">
    <property type="nucleotide sequence ID" value="NZ_CBCSFM010000002.1"/>
</dbReference>
<evidence type="ECO:0000313" key="12">
    <source>
        <dbReference type="Proteomes" id="UP000198657"/>
    </source>
</evidence>
<evidence type="ECO:0000256" key="7">
    <source>
        <dbReference type="ARBA" id="ARBA00023235"/>
    </source>
</evidence>
<accession>A0A1H8L681</accession>
<dbReference type="InterPro" id="IPR003464">
    <property type="entry name" value="Muconolactone_d_Isoase"/>
</dbReference>
<comment type="subunit">
    <text evidence="4">Homodecamer.</text>
</comment>
<evidence type="ECO:0000256" key="5">
    <source>
        <dbReference type="ARBA" id="ARBA00012070"/>
    </source>
</evidence>
<gene>
    <name evidence="11" type="ORF">SAMN04487942_1541</name>
</gene>
<evidence type="ECO:0000256" key="6">
    <source>
        <dbReference type="ARBA" id="ARBA00022797"/>
    </source>
</evidence>
<comment type="pathway">
    <text evidence="2 9">Aromatic compound metabolism; beta-ketoadipate pathway; 5-oxo-4,5-dihydro-2-furylacetate from catechol: step 3/3.</text>
</comment>
<dbReference type="Proteomes" id="UP000198657">
    <property type="component" value="Unassembled WGS sequence"/>
</dbReference>
<name>A0A1H8L681_9FLAO</name>
<protein>
    <recommendedName>
        <fullName evidence="5 8">Muconolactone Delta-isomerase</fullName>
        <shortName evidence="9">MIase</shortName>
        <ecNumber evidence="5 8">5.3.3.4</ecNumber>
    </recommendedName>
</protein>
<evidence type="ECO:0000256" key="2">
    <source>
        <dbReference type="ARBA" id="ARBA00005193"/>
    </source>
</evidence>
<comment type="similarity">
    <text evidence="3 9">Belongs to the muconolactone Delta-isomerase family.</text>
</comment>
<evidence type="ECO:0000256" key="8">
    <source>
        <dbReference type="NCBIfam" id="TIGR03221"/>
    </source>
</evidence>
<keyword evidence="6 9" id="KW-0058">Aromatic hydrocarbons catabolism</keyword>
<dbReference type="Gene3D" id="3.30.70.1060">
    <property type="entry name" value="Dimeric alpha+beta barrel"/>
    <property type="match status" value="1"/>
</dbReference>
<evidence type="ECO:0000259" key="10">
    <source>
        <dbReference type="Pfam" id="PF02426"/>
    </source>
</evidence>
<comment type="catalytic activity">
    <reaction evidence="1 9">
        <text>(S)-muconolactone = (4,5-dihydro-5-oxofuran-2-yl)-acetate</text>
        <dbReference type="Rhea" id="RHEA:12348"/>
        <dbReference type="ChEBI" id="CHEBI:58425"/>
        <dbReference type="ChEBI" id="CHEBI:58736"/>
        <dbReference type="EC" id="5.3.3.4"/>
    </reaction>
</comment>
<dbReference type="InterPro" id="IPR026029">
    <property type="entry name" value="MLI_dom"/>
</dbReference>
<evidence type="ECO:0000313" key="11">
    <source>
        <dbReference type="EMBL" id="SEO00664.1"/>
    </source>
</evidence>